<gene>
    <name evidence="1" type="ORF">FB45DRAFT_711945</name>
</gene>
<proteinExistence type="predicted"/>
<evidence type="ECO:0000313" key="1">
    <source>
        <dbReference type="EMBL" id="KAJ7625921.1"/>
    </source>
</evidence>
<keyword evidence="2" id="KW-1185">Reference proteome</keyword>
<reference evidence="1" key="1">
    <citation type="submission" date="2023-03" db="EMBL/GenBank/DDBJ databases">
        <title>Massive genome expansion in bonnet fungi (Mycena s.s.) driven by repeated elements and novel gene families across ecological guilds.</title>
        <authorList>
            <consortium name="Lawrence Berkeley National Laboratory"/>
            <person name="Harder C.B."/>
            <person name="Miyauchi S."/>
            <person name="Viragh M."/>
            <person name="Kuo A."/>
            <person name="Thoen E."/>
            <person name="Andreopoulos B."/>
            <person name="Lu D."/>
            <person name="Skrede I."/>
            <person name="Drula E."/>
            <person name="Henrissat B."/>
            <person name="Morin E."/>
            <person name="Kohler A."/>
            <person name="Barry K."/>
            <person name="LaButti K."/>
            <person name="Morin E."/>
            <person name="Salamov A."/>
            <person name="Lipzen A."/>
            <person name="Mereny Z."/>
            <person name="Hegedus B."/>
            <person name="Baldrian P."/>
            <person name="Stursova M."/>
            <person name="Weitz H."/>
            <person name="Taylor A."/>
            <person name="Grigoriev I.V."/>
            <person name="Nagy L.G."/>
            <person name="Martin F."/>
            <person name="Kauserud H."/>
        </authorList>
    </citation>
    <scope>NUCLEOTIDE SEQUENCE</scope>
    <source>
        <strain evidence="1">9284</strain>
    </source>
</reference>
<dbReference type="EMBL" id="JARKIF010000012">
    <property type="protein sequence ID" value="KAJ7625921.1"/>
    <property type="molecule type" value="Genomic_DNA"/>
</dbReference>
<comment type="caution">
    <text evidence="1">The sequence shown here is derived from an EMBL/GenBank/DDBJ whole genome shotgun (WGS) entry which is preliminary data.</text>
</comment>
<organism evidence="1 2">
    <name type="scientific">Roridomyces roridus</name>
    <dbReference type="NCBI Taxonomy" id="1738132"/>
    <lineage>
        <taxon>Eukaryota</taxon>
        <taxon>Fungi</taxon>
        <taxon>Dikarya</taxon>
        <taxon>Basidiomycota</taxon>
        <taxon>Agaricomycotina</taxon>
        <taxon>Agaricomycetes</taxon>
        <taxon>Agaricomycetidae</taxon>
        <taxon>Agaricales</taxon>
        <taxon>Marasmiineae</taxon>
        <taxon>Mycenaceae</taxon>
        <taxon>Roridomyces</taxon>
    </lineage>
</organism>
<feature type="non-terminal residue" evidence="1">
    <location>
        <position position="1"/>
    </location>
</feature>
<dbReference type="AlphaFoldDB" id="A0AAD7BNH6"/>
<accession>A0AAD7BNH6</accession>
<evidence type="ECO:0000313" key="2">
    <source>
        <dbReference type="Proteomes" id="UP001221142"/>
    </source>
</evidence>
<dbReference type="Proteomes" id="UP001221142">
    <property type="component" value="Unassembled WGS sequence"/>
</dbReference>
<feature type="non-terminal residue" evidence="1">
    <location>
        <position position="106"/>
    </location>
</feature>
<protein>
    <submittedName>
        <fullName evidence="1">Uncharacterized protein</fullName>
    </submittedName>
</protein>
<name>A0AAD7BNH6_9AGAR</name>
<sequence length="106" mass="12036">AASRPPLAGYLFVCPPEHFKSGRGFFAWPECPWFWSLDPSGISPLTPQTAQRFGFPEVKQRREVWGRRWDTSVYEGLRRLHAANGFDPDSQDIAKHLGFTLMEVAG</sequence>